<protein>
    <submittedName>
        <fullName evidence="1">Uncharacterized protein</fullName>
    </submittedName>
</protein>
<gene>
    <name evidence="1" type="ORF">WT83_27525</name>
</gene>
<dbReference type="EMBL" id="LPLZ01000074">
    <property type="protein sequence ID" value="KWN06435.1"/>
    <property type="molecule type" value="Genomic_DNA"/>
</dbReference>
<dbReference type="Proteomes" id="UP000068016">
    <property type="component" value="Unassembled WGS sequence"/>
</dbReference>
<name>A0A108E840_9BURK</name>
<organism evidence="1 2">
    <name type="scientific">Burkholderia territorii</name>
    <dbReference type="NCBI Taxonomy" id="1503055"/>
    <lineage>
        <taxon>Bacteria</taxon>
        <taxon>Pseudomonadati</taxon>
        <taxon>Pseudomonadota</taxon>
        <taxon>Betaproteobacteria</taxon>
        <taxon>Burkholderiales</taxon>
        <taxon>Burkholderiaceae</taxon>
        <taxon>Burkholderia</taxon>
        <taxon>Burkholderia cepacia complex</taxon>
    </lineage>
</organism>
<dbReference type="RefSeq" id="WP_060348516.1">
    <property type="nucleotide sequence ID" value="NZ_LPLZ01000074.1"/>
</dbReference>
<comment type="caution">
    <text evidence="1">The sequence shown here is derived from an EMBL/GenBank/DDBJ whole genome shotgun (WGS) entry which is preliminary data.</text>
</comment>
<sequence length="322" mass="34728">MKQASAQFVLLSMKRAIEFGTMGFWSTDRGWTHIDEATRFDVAGRTSAAAGLTGAEDERWALVAGNFSADEEVALAMRSVARAAAQDIRSIGRAPGLDSSVDILVARAAQGDDSVLWDLERQLRQFVGHTRARGRSAAARALLRVSQRQLDDDGAIRALGVATITAVGSENVYLVKDAAQYYFKPACNRGYAIGIHDFGAEPEPSSGAAPLAEEVRQRRAQNGGLLSSQDLADRYLKRGSMPPEEIHALLVVRALETARLGATDVIRSCDLAGLDRGARFHVADSLFNRCDDQARALLCNDVHPHVRSAAAIARLRLGCEAS</sequence>
<proteinExistence type="predicted"/>
<evidence type="ECO:0000313" key="1">
    <source>
        <dbReference type="EMBL" id="KWN06435.1"/>
    </source>
</evidence>
<accession>A0A108E840</accession>
<dbReference type="AlphaFoldDB" id="A0A108E840"/>
<evidence type="ECO:0000313" key="2">
    <source>
        <dbReference type="Proteomes" id="UP000068016"/>
    </source>
</evidence>
<reference evidence="1 2" key="1">
    <citation type="submission" date="2015-11" db="EMBL/GenBank/DDBJ databases">
        <title>Expanding the genomic diversity of Burkholderia species for the development of highly accurate diagnostics.</title>
        <authorList>
            <person name="Sahl J."/>
            <person name="Keim P."/>
            <person name="Wagner D."/>
        </authorList>
    </citation>
    <scope>NUCLEOTIDE SEQUENCE [LARGE SCALE GENOMIC DNA]</scope>
    <source>
        <strain evidence="1 2">MSMB793WGS</strain>
    </source>
</reference>